<keyword evidence="1" id="KW-0812">Transmembrane</keyword>
<evidence type="ECO:0000313" key="2">
    <source>
        <dbReference type="EMBL" id="QUI21553.1"/>
    </source>
</evidence>
<feature type="transmembrane region" description="Helical" evidence="1">
    <location>
        <begin position="139"/>
        <end position="163"/>
    </location>
</feature>
<feature type="transmembrane region" description="Helical" evidence="1">
    <location>
        <begin position="26"/>
        <end position="44"/>
    </location>
</feature>
<accession>A0A8J8SFT1</accession>
<gene>
    <name evidence="2" type="ORF">HZI73_04255</name>
</gene>
<evidence type="ECO:0000256" key="1">
    <source>
        <dbReference type="SAM" id="Phobius"/>
    </source>
</evidence>
<feature type="transmembrane region" description="Helical" evidence="1">
    <location>
        <begin position="56"/>
        <end position="75"/>
    </location>
</feature>
<sequence length="520" mass="59331">MRPLFYIMRRTFINRLKAIVKKPGTLILYLFIAIFFLGFIVISFTMPNENLSTTPMIPFDVISLLFVLILTFIQLQQGVEKGSSFFRQADVNFAFAAPISPKRVLIYGFIKQMMMSFWLMFVLFFQIPNLKNHYPITTTGILIFVFGVFTLYFTLSLLSLIIYSITSRKQSHRTLASRIIYSVYGGIAIWFLIILSRVGNIVEAVTEISSHKAFGMVPIIGWFNKVFGYVVHPINQQFIFNAVVIVLTIVLLIALLYYVNTDYYEDVLSATERRETQLAAKKAGRAVRDINVDKVKKVKQNFGSGGAKAIFYKHLIEYRKNGFFFVGKETIGVVFVGILAKFITNDASMRTVLYFSVYMLLFISMQGKWMEEIRVHYIYLIPADSIEKVFYGTLANHIKNLVDGLILFSVAGLLVKADPIDIVLSAITYMTFGALYIYLNLLGRRLLGAYNKTIKTILRLLLTVLLILPGIVLSILAEIFVFRGTLLSAYGHYFVLMGYNVVISFIMLLSSRKLFEVMEL</sequence>
<evidence type="ECO:0000313" key="3">
    <source>
        <dbReference type="Proteomes" id="UP000683246"/>
    </source>
</evidence>
<dbReference type="Pfam" id="PF16962">
    <property type="entry name" value="ABC_export"/>
    <property type="match status" value="1"/>
</dbReference>
<dbReference type="EMBL" id="CP058649">
    <property type="protein sequence ID" value="QUI21553.1"/>
    <property type="molecule type" value="Genomic_DNA"/>
</dbReference>
<feature type="transmembrane region" description="Helical" evidence="1">
    <location>
        <begin position="422"/>
        <end position="439"/>
    </location>
</feature>
<feature type="transmembrane region" description="Helical" evidence="1">
    <location>
        <begin position="352"/>
        <end position="370"/>
    </location>
</feature>
<protein>
    <submittedName>
        <fullName evidence="2">Uncharacterized protein</fullName>
    </submittedName>
</protein>
<feature type="transmembrane region" description="Helical" evidence="1">
    <location>
        <begin position="322"/>
        <end position="340"/>
    </location>
</feature>
<feature type="transmembrane region" description="Helical" evidence="1">
    <location>
        <begin position="104"/>
        <end position="127"/>
    </location>
</feature>
<name>A0A8J8SFT1_9FIRM</name>
<keyword evidence="3" id="KW-1185">Reference proteome</keyword>
<proteinExistence type="predicted"/>
<organism evidence="2 3">
    <name type="scientific">Vallitalea pronyensis</name>
    <dbReference type="NCBI Taxonomy" id="1348613"/>
    <lineage>
        <taxon>Bacteria</taxon>
        <taxon>Bacillati</taxon>
        <taxon>Bacillota</taxon>
        <taxon>Clostridia</taxon>
        <taxon>Lachnospirales</taxon>
        <taxon>Vallitaleaceae</taxon>
        <taxon>Vallitalea</taxon>
    </lineage>
</organism>
<feature type="transmembrane region" description="Helical" evidence="1">
    <location>
        <begin position="213"/>
        <end position="231"/>
    </location>
</feature>
<feature type="transmembrane region" description="Helical" evidence="1">
    <location>
        <begin position="490"/>
        <end position="509"/>
    </location>
</feature>
<dbReference type="KEGG" id="vpy:HZI73_04255"/>
<dbReference type="Proteomes" id="UP000683246">
    <property type="component" value="Chromosome"/>
</dbReference>
<feature type="transmembrane region" description="Helical" evidence="1">
    <location>
        <begin position="238"/>
        <end position="259"/>
    </location>
</feature>
<feature type="transmembrane region" description="Helical" evidence="1">
    <location>
        <begin position="175"/>
        <end position="193"/>
    </location>
</feature>
<reference evidence="2" key="1">
    <citation type="submission" date="2020-07" db="EMBL/GenBank/DDBJ databases">
        <title>Vallitalea pronyensis genome.</title>
        <authorList>
            <person name="Postec A."/>
        </authorList>
    </citation>
    <scope>NUCLEOTIDE SEQUENCE</scope>
    <source>
        <strain evidence="2">FatNI3</strain>
    </source>
</reference>
<dbReference type="RefSeq" id="WP_212697023.1">
    <property type="nucleotide sequence ID" value="NZ_CP058649.1"/>
</dbReference>
<dbReference type="AlphaFoldDB" id="A0A8J8SFT1"/>
<keyword evidence="1" id="KW-1133">Transmembrane helix</keyword>
<dbReference type="InterPro" id="IPR031584">
    <property type="entry name" value="Put_ABC_export"/>
</dbReference>
<feature type="transmembrane region" description="Helical" evidence="1">
    <location>
        <begin position="460"/>
        <end position="484"/>
    </location>
</feature>
<keyword evidence="1" id="KW-0472">Membrane</keyword>